<sequence length="98" mass="10557">MSLFVPLCLCGSPLQSLSISVAARLRYVIRIPSINPESDKSQDFLPQGTLPSRNPAYPNKEEIVIILPRSPSLSRQYATALLSLFGFGECSSGPGCMG</sequence>
<dbReference type="EMBL" id="CAADFA010000551">
    <property type="protein sequence ID" value="VFJ70292.1"/>
    <property type="molecule type" value="Genomic_DNA"/>
</dbReference>
<evidence type="ECO:0000313" key="2">
    <source>
        <dbReference type="EMBL" id="VFJ70973.1"/>
    </source>
</evidence>
<reference evidence="1" key="1">
    <citation type="submission" date="2019-02" db="EMBL/GenBank/DDBJ databases">
        <authorList>
            <person name="Gruber-Vodicka R. H."/>
            <person name="Seah K. B. B."/>
        </authorList>
    </citation>
    <scope>NUCLEOTIDE SEQUENCE</scope>
    <source>
        <strain evidence="2">BECK_BZ163</strain>
        <strain evidence="1">BECK_BZ165</strain>
    </source>
</reference>
<accession>A0A450TQE2</accession>
<gene>
    <name evidence="2" type="ORF">BECKFM1743A_GA0114220_105692</name>
    <name evidence="1" type="ORF">BECKFM1743C_GA0114222_105512</name>
</gene>
<protein>
    <submittedName>
        <fullName evidence="1">Uncharacterized protein</fullName>
    </submittedName>
</protein>
<dbReference type="EMBL" id="CAADEZ010000569">
    <property type="protein sequence ID" value="VFJ70973.1"/>
    <property type="molecule type" value="Genomic_DNA"/>
</dbReference>
<name>A0A450TQE2_9GAMM</name>
<proteinExistence type="predicted"/>
<organism evidence="1">
    <name type="scientific">Candidatus Kentrum sp. FM</name>
    <dbReference type="NCBI Taxonomy" id="2126340"/>
    <lineage>
        <taxon>Bacteria</taxon>
        <taxon>Pseudomonadati</taxon>
        <taxon>Pseudomonadota</taxon>
        <taxon>Gammaproteobacteria</taxon>
        <taxon>Candidatus Kentrum</taxon>
    </lineage>
</organism>
<dbReference type="AlphaFoldDB" id="A0A450TQE2"/>
<evidence type="ECO:0000313" key="1">
    <source>
        <dbReference type="EMBL" id="VFJ70292.1"/>
    </source>
</evidence>